<dbReference type="AlphaFoldDB" id="A0A6C2UNC6"/>
<dbReference type="Pfam" id="PF00884">
    <property type="entry name" value="Sulfatase"/>
    <property type="match status" value="1"/>
</dbReference>
<evidence type="ECO:0000256" key="2">
    <source>
        <dbReference type="ARBA" id="ARBA00008779"/>
    </source>
</evidence>
<feature type="chain" id="PRO_5028862428" evidence="8">
    <location>
        <begin position="25"/>
        <end position="533"/>
    </location>
</feature>
<keyword evidence="6" id="KW-0106">Calcium</keyword>
<evidence type="ECO:0000256" key="1">
    <source>
        <dbReference type="ARBA" id="ARBA00001913"/>
    </source>
</evidence>
<dbReference type="SUPFAM" id="SSF53649">
    <property type="entry name" value="Alkaline phosphatase-like"/>
    <property type="match status" value="1"/>
</dbReference>
<dbReference type="Gene3D" id="3.40.720.10">
    <property type="entry name" value="Alkaline Phosphatase, subunit A"/>
    <property type="match status" value="1"/>
</dbReference>
<dbReference type="PANTHER" id="PTHR42693:SF42">
    <property type="entry name" value="ARYLSULFATASE G"/>
    <property type="match status" value="1"/>
</dbReference>
<feature type="region of interest" description="Disordered" evidence="7">
    <location>
        <begin position="173"/>
        <end position="194"/>
    </location>
</feature>
<evidence type="ECO:0000313" key="10">
    <source>
        <dbReference type="EMBL" id="VGO20847.1"/>
    </source>
</evidence>
<dbReference type="GO" id="GO:0046872">
    <property type="term" value="F:metal ion binding"/>
    <property type="evidence" value="ECO:0007669"/>
    <property type="project" value="UniProtKB-KW"/>
</dbReference>
<gene>
    <name evidence="10" type="primary">atsA_212</name>
    <name evidence="10" type="ORF">SCARR_02914</name>
</gene>
<evidence type="ECO:0000313" key="11">
    <source>
        <dbReference type="Proteomes" id="UP000346198"/>
    </source>
</evidence>
<accession>A0A6C2UNC6</accession>
<name>A0A6C2UNC6_9BACT</name>
<sequence length="533" mass="58871">MKLNMKSTLLTVAASLLIGSVVHANTKPNIVFILVDDMPWYGTATMQQEGYGGSAMKWRNTPNIDAIGSQGMIFANAYSSAGMCAPSRCSIQTGKTAGRTRFSGNGNFGDSCTFEVNYIEKAKGAPYLEPEPMGSLNPKFKTIAHVLKEQGYATAHFGKWHVYGGGPEACGYDESDGETSNEEGGKMNTDPRDPKKIFSMTRNSIDFIERQAKADKPFFVQISHYAEHNQQQSLPETLKKYTSNPEIKALGNSAAREVATHCAAIEDMDTSIGMVLKKLEELGISDNTYVVFTSDNGKGLYNGSDRILRGGKWWLWEGGIRVPMSMKGPGITAGSRNSLNVVGYDFMPTFYELAGGDVARLENVDGVSIMPIAKGGNVDGFKDRSLFFHYPHHRNATPHSVIIKGHYKLFNFYELPEPYLYDLKKDIGEGTNITKQMPEKAQRMKSELDVYHTRIDALLPKPNPNASDSYVLFDPVVKVPPVCDLVDGKLPKLDKGKGTIPDVDQSKEKMSKEDKKKARAEARKNKGKNKNEQ</sequence>
<dbReference type="PANTHER" id="PTHR42693">
    <property type="entry name" value="ARYLSULFATASE FAMILY MEMBER"/>
    <property type="match status" value="1"/>
</dbReference>
<keyword evidence="11" id="KW-1185">Reference proteome</keyword>
<reference evidence="10 11" key="1">
    <citation type="submission" date="2019-04" db="EMBL/GenBank/DDBJ databases">
        <authorList>
            <person name="Van Vliet M D."/>
        </authorList>
    </citation>
    <scope>NUCLEOTIDE SEQUENCE [LARGE SCALE GENOMIC DNA]</scope>
    <source>
        <strain evidence="10 11">F21</strain>
    </source>
</reference>
<dbReference type="InterPro" id="IPR000917">
    <property type="entry name" value="Sulfatase_N"/>
</dbReference>
<protein>
    <submittedName>
        <fullName evidence="10">Arylsulfatase</fullName>
    </submittedName>
</protein>
<feature type="signal peptide" evidence="8">
    <location>
        <begin position="1"/>
        <end position="24"/>
    </location>
</feature>
<keyword evidence="4 8" id="KW-0732">Signal</keyword>
<organism evidence="10 11">
    <name type="scientific">Pontiella sulfatireligans</name>
    <dbReference type="NCBI Taxonomy" id="2750658"/>
    <lineage>
        <taxon>Bacteria</taxon>
        <taxon>Pseudomonadati</taxon>
        <taxon>Kiritimatiellota</taxon>
        <taxon>Kiritimatiellia</taxon>
        <taxon>Kiritimatiellales</taxon>
        <taxon>Pontiellaceae</taxon>
        <taxon>Pontiella</taxon>
    </lineage>
</organism>
<dbReference type="RefSeq" id="WP_168433314.1">
    <property type="nucleotide sequence ID" value="NZ_CAAHFH010000002.1"/>
</dbReference>
<comment type="cofactor">
    <cofactor evidence="1">
        <name>Ca(2+)</name>
        <dbReference type="ChEBI" id="CHEBI:29108"/>
    </cofactor>
</comment>
<evidence type="ECO:0000256" key="8">
    <source>
        <dbReference type="SAM" id="SignalP"/>
    </source>
</evidence>
<evidence type="ECO:0000259" key="9">
    <source>
        <dbReference type="Pfam" id="PF00884"/>
    </source>
</evidence>
<dbReference type="InterPro" id="IPR017850">
    <property type="entry name" value="Alkaline_phosphatase_core_sf"/>
</dbReference>
<comment type="similarity">
    <text evidence="2">Belongs to the sulfatase family.</text>
</comment>
<feature type="region of interest" description="Disordered" evidence="7">
    <location>
        <begin position="490"/>
        <end position="533"/>
    </location>
</feature>
<feature type="compositionally biased region" description="Basic and acidic residues" evidence="7">
    <location>
        <begin position="504"/>
        <end position="533"/>
    </location>
</feature>
<dbReference type="EMBL" id="CAAHFH010000002">
    <property type="protein sequence ID" value="VGO20847.1"/>
    <property type="molecule type" value="Genomic_DNA"/>
</dbReference>
<dbReference type="Gene3D" id="3.30.1120.10">
    <property type="match status" value="1"/>
</dbReference>
<dbReference type="InterPro" id="IPR050738">
    <property type="entry name" value="Sulfatase"/>
</dbReference>
<evidence type="ECO:0000256" key="4">
    <source>
        <dbReference type="ARBA" id="ARBA00022729"/>
    </source>
</evidence>
<keyword evidence="3" id="KW-0479">Metal-binding</keyword>
<keyword evidence="5" id="KW-0378">Hydrolase</keyword>
<evidence type="ECO:0000256" key="5">
    <source>
        <dbReference type="ARBA" id="ARBA00022801"/>
    </source>
</evidence>
<dbReference type="CDD" id="cd16144">
    <property type="entry name" value="ARS_like"/>
    <property type="match status" value="1"/>
</dbReference>
<feature type="domain" description="Sulfatase N-terminal" evidence="9">
    <location>
        <begin position="28"/>
        <end position="355"/>
    </location>
</feature>
<evidence type="ECO:0000256" key="6">
    <source>
        <dbReference type="ARBA" id="ARBA00022837"/>
    </source>
</evidence>
<dbReference type="GO" id="GO:0004065">
    <property type="term" value="F:arylsulfatase activity"/>
    <property type="evidence" value="ECO:0007669"/>
    <property type="project" value="TreeGrafter"/>
</dbReference>
<proteinExistence type="inferred from homology"/>
<evidence type="ECO:0000256" key="3">
    <source>
        <dbReference type="ARBA" id="ARBA00022723"/>
    </source>
</evidence>
<evidence type="ECO:0000256" key="7">
    <source>
        <dbReference type="SAM" id="MobiDB-lite"/>
    </source>
</evidence>
<dbReference type="Proteomes" id="UP000346198">
    <property type="component" value="Unassembled WGS sequence"/>
</dbReference>
<feature type="compositionally biased region" description="Basic and acidic residues" evidence="7">
    <location>
        <begin position="183"/>
        <end position="194"/>
    </location>
</feature>